<proteinExistence type="predicted"/>
<dbReference type="Proteomes" id="UP000024635">
    <property type="component" value="Unassembled WGS sequence"/>
</dbReference>
<feature type="region of interest" description="Disordered" evidence="1">
    <location>
        <begin position="67"/>
        <end position="120"/>
    </location>
</feature>
<sequence>MAYDYFAPFATNHHLQCPQCLSLRRILDPQTSAHPFRLLDDRIRDIRQKKTTEHLLKTNVRVAQITDGNLKAEKPNKLDKMGSEEKAPCTYHIRKRPNSEDHIPIQQLTKHVNNRQHQHT</sequence>
<evidence type="ECO:0000256" key="1">
    <source>
        <dbReference type="SAM" id="MobiDB-lite"/>
    </source>
</evidence>
<evidence type="ECO:0000313" key="3">
    <source>
        <dbReference type="Proteomes" id="UP000024635"/>
    </source>
</evidence>
<feature type="compositionally biased region" description="Basic and acidic residues" evidence="1">
    <location>
        <begin position="70"/>
        <end position="87"/>
    </location>
</feature>
<evidence type="ECO:0000313" key="2">
    <source>
        <dbReference type="EMBL" id="EYC01182.1"/>
    </source>
</evidence>
<dbReference type="AlphaFoldDB" id="A0A016TES6"/>
<protein>
    <submittedName>
        <fullName evidence="2">Uncharacterized protein</fullName>
    </submittedName>
</protein>
<reference evidence="3" key="1">
    <citation type="journal article" date="2015" name="Nat. Genet.">
        <title>The genome and transcriptome of the zoonotic hookworm Ancylostoma ceylanicum identify infection-specific gene families.</title>
        <authorList>
            <person name="Schwarz E.M."/>
            <person name="Hu Y."/>
            <person name="Antoshechkin I."/>
            <person name="Miller M.M."/>
            <person name="Sternberg P.W."/>
            <person name="Aroian R.V."/>
        </authorList>
    </citation>
    <scope>NUCLEOTIDE SEQUENCE</scope>
    <source>
        <strain evidence="3">HY135</strain>
    </source>
</reference>
<name>A0A016TES6_9BILA</name>
<gene>
    <name evidence="2" type="primary">Acey_s0109.g109</name>
    <name evidence="2" type="ORF">Y032_0109g109</name>
</gene>
<organism evidence="2 3">
    <name type="scientific">Ancylostoma ceylanicum</name>
    <dbReference type="NCBI Taxonomy" id="53326"/>
    <lineage>
        <taxon>Eukaryota</taxon>
        <taxon>Metazoa</taxon>
        <taxon>Ecdysozoa</taxon>
        <taxon>Nematoda</taxon>
        <taxon>Chromadorea</taxon>
        <taxon>Rhabditida</taxon>
        <taxon>Rhabditina</taxon>
        <taxon>Rhabditomorpha</taxon>
        <taxon>Strongyloidea</taxon>
        <taxon>Ancylostomatidae</taxon>
        <taxon>Ancylostomatinae</taxon>
        <taxon>Ancylostoma</taxon>
    </lineage>
</organism>
<comment type="caution">
    <text evidence="2">The sequence shown here is derived from an EMBL/GenBank/DDBJ whole genome shotgun (WGS) entry which is preliminary data.</text>
</comment>
<keyword evidence="3" id="KW-1185">Reference proteome</keyword>
<accession>A0A016TES6</accession>
<dbReference type="EMBL" id="JARK01001445">
    <property type="protein sequence ID" value="EYC01182.1"/>
    <property type="molecule type" value="Genomic_DNA"/>
</dbReference>